<gene>
    <name evidence="2" type="ORF">SAMN05660642_00480</name>
</gene>
<dbReference type="Pfam" id="PF11222">
    <property type="entry name" value="DUF3017"/>
    <property type="match status" value="1"/>
</dbReference>
<evidence type="ECO:0000256" key="1">
    <source>
        <dbReference type="SAM" id="Phobius"/>
    </source>
</evidence>
<sequence length="99" mass="10573">MTRPPLYTRRPFLAGLLRQLPLLAVLLAVGVGLLMVTFEHWRRGLVVVGLALVGAGVLRLSLPLRRLGFLAVRSRPVDVVLLVGVGITLTAFALAIPGA</sequence>
<feature type="transmembrane region" description="Helical" evidence="1">
    <location>
        <begin position="44"/>
        <end position="64"/>
    </location>
</feature>
<keyword evidence="1" id="KW-1133">Transmembrane helix</keyword>
<keyword evidence="3" id="KW-1185">Reference proteome</keyword>
<keyword evidence="1" id="KW-0472">Membrane</keyword>
<name>A0A1G9LMW4_9ACTN</name>
<evidence type="ECO:0000313" key="3">
    <source>
        <dbReference type="Proteomes" id="UP000198680"/>
    </source>
</evidence>
<keyword evidence="1" id="KW-0812">Transmembrane</keyword>
<dbReference type="STRING" id="1137991.SAMN05660642_00480"/>
<dbReference type="InterPro" id="IPR021385">
    <property type="entry name" value="DUF3017"/>
</dbReference>
<protein>
    <recommendedName>
        <fullName evidence="4">DUF3017 domain-containing protein</fullName>
    </recommendedName>
</protein>
<dbReference type="AlphaFoldDB" id="A0A1G9LMW4"/>
<accession>A0A1G9LMW4</accession>
<evidence type="ECO:0008006" key="4">
    <source>
        <dbReference type="Google" id="ProtNLM"/>
    </source>
</evidence>
<feature type="transmembrane region" description="Helical" evidence="1">
    <location>
        <begin position="20"/>
        <end position="38"/>
    </location>
</feature>
<feature type="transmembrane region" description="Helical" evidence="1">
    <location>
        <begin position="76"/>
        <end position="96"/>
    </location>
</feature>
<evidence type="ECO:0000313" key="2">
    <source>
        <dbReference type="EMBL" id="SDL62835.1"/>
    </source>
</evidence>
<reference evidence="3" key="1">
    <citation type="submission" date="2016-10" db="EMBL/GenBank/DDBJ databases">
        <authorList>
            <person name="Varghese N."/>
            <person name="Submissions S."/>
        </authorList>
    </citation>
    <scope>NUCLEOTIDE SEQUENCE [LARGE SCALE GENOMIC DNA]</scope>
    <source>
        <strain evidence="3">DSM 45419</strain>
    </source>
</reference>
<proteinExistence type="predicted"/>
<dbReference type="Proteomes" id="UP000198680">
    <property type="component" value="Unassembled WGS sequence"/>
</dbReference>
<organism evidence="2 3">
    <name type="scientific">Geodermatophilus siccatus</name>
    <dbReference type="NCBI Taxonomy" id="1137991"/>
    <lineage>
        <taxon>Bacteria</taxon>
        <taxon>Bacillati</taxon>
        <taxon>Actinomycetota</taxon>
        <taxon>Actinomycetes</taxon>
        <taxon>Geodermatophilales</taxon>
        <taxon>Geodermatophilaceae</taxon>
        <taxon>Geodermatophilus</taxon>
    </lineage>
</organism>
<dbReference type="RefSeq" id="WP_091213264.1">
    <property type="nucleotide sequence ID" value="NZ_FNHE01000001.1"/>
</dbReference>
<dbReference type="EMBL" id="FNHE01000001">
    <property type="protein sequence ID" value="SDL62835.1"/>
    <property type="molecule type" value="Genomic_DNA"/>
</dbReference>